<comment type="subcellular location">
    <subcellularLocation>
        <location evidence="1">Cell membrane</location>
        <topology evidence="1">Multi-pass membrane protein</topology>
    </subcellularLocation>
</comment>
<evidence type="ECO:0000256" key="4">
    <source>
        <dbReference type="ARBA" id="ARBA00022692"/>
    </source>
</evidence>
<comment type="similarity">
    <text evidence="7">Belongs to the major facilitator superfamily. Allantoate permease family.</text>
</comment>
<dbReference type="SUPFAM" id="SSF103473">
    <property type="entry name" value="MFS general substrate transporter"/>
    <property type="match status" value="1"/>
</dbReference>
<sequence length="531" mass="60362">MSERDSSSVASHTPLTRGENLLVYNHNSNEAYIDLTFDLTPEELARRRTSWYKFKIAVWDSADKHPKERAFMLKLDFFLLSSSMLGYFIKTLNQNNVATAYVNGMKEYYHMDSNQYNYMVTLWTVGYIIGQIPSNLILHRISARYYLGSLEFIWSILTVLLITCKNINGIYALRFLLGLTEAGFFPGMEYLIGSWYSPKELAKRSTLFACAGTAAGMVSGPLQLAVLNNFSHSKLPAFKWMFVLDAIISFPIAFYTMLVDPNTPSTTNAWYFSDDDKLVALERRRRIGAAVNTREKYTLKKIKSFFSTWHIFVFPLIFLAYNNACASTSQPTFTQWMKVDLKLPASKYNVYPTALSGAGIGFAITISWLSDALKGRFNYVFVQAFFVSLIVGCSALSYWNIPIGFHWFCYFLIGVPTSWGQPQIFSWVNRLLAHDDMKRNFVVVVTNTLAYVTGAWVPIFVWNATDAPRYFIGFTYTACLSAFGVLMTLLATYFSKRDEKLMDKAAFDEESEGSPDDSSVEEVTHSVALKN</sequence>
<dbReference type="PANTHER" id="PTHR43791:SF39">
    <property type="entry name" value="TRANSPORTER LIZ1_SEO1, PUTATIVE (AFU_ORTHOLOGUE AFUA_3G00980)-RELATED"/>
    <property type="match status" value="1"/>
</dbReference>
<feature type="transmembrane region" description="Helical" evidence="9">
    <location>
        <begin position="145"/>
        <end position="163"/>
    </location>
</feature>
<reference evidence="12" key="1">
    <citation type="submission" date="2016-05" db="EMBL/GenBank/DDBJ databases">
        <title>Comparative genomics of biotechnologically important yeasts.</title>
        <authorList>
            <consortium name="DOE Joint Genome Institute"/>
            <person name="Riley R."/>
            <person name="Haridas S."/>
            <person name="Wolfe K.H."/>
            <person name="Lopes M.R."/>
            <person name="Hittinger C.T."/>
            <person name="Goker M."/>
            <person name="Salamov A."/>
            <person name="Wisecaver J."/>
            <person name="Long T.M."/>
            <person name="Aerts A.L."/>
            <person name="Barry K."/>
            <person name="Choi C."/>
            <person name="Clum A."/>
            <person name="Coughlan A.Y."/>
            <person name="Deshpande S."/>
            <person name="Douglass A.P."/>
            <person name="Hanson S.J."/>
            <person name="Klenk H.-P."/>
            <person name="Labutti K."/>
            <person name="Lapidus A."/>
            <person name="Lindquist E."/>
            <person name="Lipzen A."/>
            <person name="Meier-Kolthoff J.P."/>
            <person name="Ohm R.A."/>
            <person name="Otillar R.P."/>
            <person name="Pangilinan J."/>
            <person name="Peng Y."/>
            <person name="Rokas A."/>
            <person name="Rosa C.A."/>
            <person name="Scheuner C."/>
            <person name="Sibirny A.A."/>
            <person name="Slot J.C."/>
            <person name="Stielow J.B."/>
            <person name="Sun H."/>
            <person name="Kurtzman C.P."/>
            <person name="Blackwell M."/>
            <person name="Grigoriev I.V."/>
            <person name="Jeffries T.W."/>
        </authorList>
    </citation>
    <scope>NUCLEOTIDE SEQUENCE [LARGE SCALE GENOMIC DNA]</scope>
    <source>
        <strain evidence="12">NRRL Y-12698</strain>
    </source>
</reference>
<evidence type="ECO:0000256" key="6">
    <source>
        <dbReference type="ARBA" id="ARBA00023136"/>
    </source>
</evidence>
<feature type="transmembrane region" description="Helical" evidence="9">
    <location>
        <begin position="470"/>
        <end position="494"/>
    </location>
</feature>
<dbReference type="FunFam" id="1.20.1250.20:FF:000386">
    <property type="entry name" value="MFS general substrate transporter"/>
    <property type="match status" value="1"/>
</dbReference>
<dbReference type="RefSeq" id="XP_018982698.1">
    <property type="nucleotide sequence ID" value="XM_019132043.1"/>
</dbReference>
<dbReference type="InterPro" id="IPR020846">
    <property type="entry name" value="MFS_dom"/>
</dbReference>
<evidence type="ECO:0000259" key="10">
    <source>
        <dbReference type="PROSITE" id="PS50850"/>
    </source>
</evidence>
<feature type="transmembrane region" description="Helical" evidence="9">
    <location>
        <begin position="238"/>
        <end position="258"/>
    </location>
</feature>
<dbReference type="OrthoDB" id="3639251at2759"/>
<dbReference type="STRING" id="984486.A0A1E3QIA3"/>
<keyword evidence="5 9" id="KW-1133">Transmembrane helix</keyword>
<dbReference type="Proteomes" id="UP000094336">
    <property type="component" value="Unassembled WGS sequence"/>
</dbReference>
<evidence type="ECO:0000256" key="8">
    <source>
        <dbReference type="SAM" id="MobiDB-lite"/>
    </source>
</evidence>
<evidence type="ECO:0000256" key="2">
    <source>
        <dbReference type="ARBA" id="ARBA00022448"/>
    </source>
</evidence>
<feature type="domain" description="Major facilitator superfamily (MFS) profile" evidence="10">
    <location>
        <begin position="79"/>
        <end position="496"/>
    </location>
</feature>
<keyword evidence="12" id="KW-1185">Reference proteome</keyword>
<dbReference type="PANTHER" id="PTHR43791">
    <property type="entry name" value="PERMEASE-RELATED"/>
    <property type="match status" value="1"/>
</dbReference>
<evidence type="ECO:0000313" key="11">
    <source>
        <dbReference type="EMBL" id="ODQ77370.1"/>
    </source>
</evidence>
<keyword evidence="4 9" id="KW-0812">Transmembrane</keyword>
<feature type="transmembrane region" description="Helical" evidence="9">
    <location>
        <begin position="205"/>
        <end position="226"/>
    </location>
</feature>
<feature type="transmembrane region" description="Helical" evidence="9">
    <location>
        <begin position="304"/>
        <end position="321"/>
    </location>
</feature>
<feature type="region of interest" description="Disordered" evidence="8">
    <location>
        <begin position="506"/>
        <end position="531"/>
    </location>
</feature>
<evidence type="ECO:0000256" key="9">
    <source>
        <dbReference type="SAM" id="Phobius"/>
    </source>
</evidence>
<dbReference type="FunFam" id="1.20.1250.20:FF:000065">
    <property type="entry name" value="Putative MFS pantothenate transporter"/>
    <property type="match status" value="1"/>
</dbReference>
<feature type="transmembrane region" description="Helical" evidence="9">
    <location>
        <begin position="350"/>
        <end position="370"/>
    </location>
</feature>
<dbReference type="GO" id="GO:0022857">
    <property type="term" value="F:transmembrane transporter activity"/>
    <property type="evidence" value="ECO:0007669"/>
    <property type="project" value="InterPro"/>
</dbReference>
<dbReference type="PROSITE" id="PS50850">
    <property type="entry name" value="MFS"/>
    <property type="match status" value="1"/>
</dbReference>
<feature type="transmembrane region" description="Helical" evidence="9">
    <location>
        <begin position="169"/>
        <end position="193"/>
    </location>
</feature>
<dbReference type="InterPro" id="IPR011701">
    <property type="entry name" value="MFS"/>
</dbReference>
<feature type="transmembrane region" description="Helical" evidence="9">
    <location>
        <begin position="440"/>
        <end position="464"/>
    </location>
</feature>
<feature type="transmembrane region" description="Helical" evidence="9">
    <location>
        <begin position="71"/>
        <end position="89"/>
    </location>
</feature>
<feature type="transmembrane region" description="Helical" evidence="9">
    <location>
        <begin position="405"/>
        <end position="428"/>
    </location>
</feature>
<proteinExistence type="inferred from homology"/>
<dbReference type="Gene3D" id="1.20.1250.20">
    <property type="entry name" value="MFS general substrate transporter like domains"/>
    <property type="match status" value="2"/>
</dbReference>
<keyword evidence="3" id="KW-1003">Cell membrane</keyword>
<evidence type="ECO:0000313" key="12">
    <source>
        <dbReference type="Proteomes" id="UP000094336"/>
    </source>
</evidence>
<dbReference type="EMBL" id="KV454441">
    <property type="protein sequence ID" value="ODQ77370.1"/>
    <property type="molecule type" value="Genomic_DNA"/>
</dbReference>
<evidence type="ECO:0000256" key="1">
    <source>
        <dbReference type="ARBA" id="ARBA00004651"/>
    </source>
</evidence>
<keyword evidence="6 9" id="KW-0472">Membrane</keyword>
<evidence type="ECO:0000256" key="5">
    <source>
        <dbReference type="ARBA" id="ARBA00022989"/>
    </source>
</evidence>
<evidence type="ECO:0000256" key="3">
    <source>
        <dbReference type="ARBA" id="ARBA00022475"/>
    </source>
</evidence>
<gene>
    <name evidence="11" type="ORF">BABINDRAFT_41772</name>
</gene>
<dbReference type="GO" id="GO:0005886">
    <property type="term" value="C:plasma membrane"/>
    <property type="evidence" value="ECO:0007669"/>
    <property type="project" value="UniProtKB-SubCell"/>
</dbReference>
<name>A0A1E3QIA3_9ASCO</name>
<feature type="compositionally biased region" description="Acidic residues" evidence="8">
    <location>
        <begin position="508"/>
        <end position="520"/>
    </location>
</feature>
<dbReference type="Pfam" id="PF07690">
    <property type="entry name" value="MFS_1"/>
    <property type="match status" value="1"/>
</dbReference>
<accession>A0A1E3QIA3</accession>
<evidence type="ECO:0000256" key="7">
    <source>
        <dbReference type="ARBA" id="ARBA00037968"/>
    </source>
</evidence>
<feature type="transmembrane region" description="Helical" evidence="9">
    <location>
        <begin position="377"/>
        <end position="399"/>
    </location>
</feature>
<dbReference type="AlphaFoldDB" id="A0A1E3QIA3"/>
<keyword evidence="2" id="KW-0813">Transport</keyword>
<organism evidence="11 12">
    <name type="scientific">Babjeviella inositovora NRRL Y-12698</name>
    <dbReference type="NCBI Taxonomy" id="984486"/>
    <lineage>
        <taxon>Eukaryota</taxon>
        <taxon>Fungi</taxon>
        <taxon>Dikarya</taxon>
        <taxon>Ascomycota</taxon>
        <taxon>Saccharomycotina</taxon>
        <taxon>Pichiomycetes</taxon>
        <taxon>Serinales incertae sedis</taxon>
        <taxon>Babjeviella</taxon>
    </lineage>
</organism>
<dbReference type="GeneID" id="30149896"/>
<protein>
    <recommendedName>
        <fullName evidence="10">Major facilitator superfamily (MFS) profile domain-containing protein</fullName>
    </recommendedName>
</protein>
<dbReference type="InterPro" id="IPR036259">
    <property type="entry name" value="MFS_trans_sf"/>
</dbReference>
<feature type="transmembrane region" description="Helical" evidence="9">
    <location>
        <begin position="116"/>
        <end position="138"/>
    </location>
</feature>